<dbReference type="Proteomes" id="UP000037460">
    <property type="component" value="Unassembled WGS sequence"/>
</dbReference>
<keyword evidence="3" id="KW-1185">Reference proteome</keyword>
<comment type="caution">
    <text evidence="2">The sequence shown here is derived from an EMBL/GenBank/DDBJ whole genome shotgun (WGS) entry which is preliminary data.</text>
</comment>
<reference evidence="3" key="1">
    <citation type="journal article" date="2015" name="PLoS Genet.">
        <title>Genome Sequence and Transcriptome Analyses of Chrysochromulina tobin: Metabolic Tools for Enhanced Algal Fitness in the Prominent Order Prymnesiales (Haptophyceae).</title>
        <authorList>
            <person name="Hovde B.T."/>
            <person name="Deodato C.R."/>
            <person name="Hunsperger H.M."/>
            <person name="Ryken S.A."/>
            <person name="Yost W."/>
            <person name="Jha R.K."/>
            <person name="Patterson J."/>
            <person name="Monnat R.J. Jr."/>
            <person name="Barlow S.B."/>
            <person name="Starkenburg S.R."/>
            <person name="Cattolico R.A."/>
        </authorList>
    </citation>
    <scope>NUCLEOTIDE SEQUENCE</scope>
    <source>
        <strain evidence="3">CCMP291</strain>
    </source>
</reference>
<accession>A0A0M0K9R9</accession>
<gene>
    <name evidence="2" type="ORF">Ctob_015409</name>
</gene>
<protein>
    <submittedName>
        <fullName evidence="2">Uncharacterized protein</fullName>
    </submittedName>
</protein>
<dbReference type="AlphaFoldDB" id="A0A0M0K9R9"/>
<name>A0A0M0K9R9_9EUKA</name>
<feature type="compositionally biased region" description="Basic and acidic residues" evidence="1">
    <location>
        <begin position="16"/>
        <end position="25"/>
    </location>
</feature>
<dbReference type="EMBL" id="JWZX01000819">
    <property type="protein sequence ID" value="KOO35560.1"/>
    <property type="molecule type" value="Genomic_DNA"/>
</dbReference>
<sequence length="108" mass="12078">MRSPARWQAGPQVVLHQEEARKEAEPEPPDPAVDPHAHRQQDPVQHEAPPLAPHEDWPVDARAIGGNARDTLFVQLTCHTSVAAPRLCRRAQLRFAVTRVVSSHLRIP</sequence>
<feature type="region of interest" description="Disordered" evidence="1">
    <location>
        <begin position="1"/>
        <end position="57"/>
    </location>
</feature>
<organism evidence="2 3">
    <name type="scientific">Chrysochromulina tobinii</name>
    <dbReference type="NCBI Taxonomy" id="1460289"/>
    <lineage>
        <taxon>Eukaryota</taxon>
        <taxon>Haptista</taxon>
        <taxon>Haptophyta</taxon>
        <taxon>Prymnesiophyceae</taxon>
        <taxon>Prymnesiales</taxon>
        <taxon>Chrysochromulinaceae</taxon>
        <taxon>Chrysochromulina</taxon>
    </lineage>
</organism>
<evidence type="ECO:0000256" key="1">
    <source>
        <dbReference type="SAM" id="MobiDB-lite"/>
    </source>
</evidence>
<feature type="compositionally biased region" description="Basic and acidic residues" evidence="1">
    <location>
        <begin position="33"/>
        <end position="45"/>
    </location>
</feature>
<evidence type="ECO:0000313" key="3">
    <source>
        <dbReference type="Proteomes" id="UP000037460"/>
    </source>
</evidence>
<evidence type="ECO:0000313" key="2">
    <source>
        <dbReference type="EMBL" id="KOO35560.1"/>
    </source>
</evidence>
<proteinExistence type="predicted"/>